<dbReference type="HOGENOM" id="CLU_2475981_0_0_2"/>
<gene>
    <name evidence="2" type="ordered locus">Mcup_0438</name>
</gene>
<dbReference type="Pfam" id="PF25865">
    <property type="entry name" value="Gins15_C"/>
    <property type="match status" value="1"/>
</dbReference>
<dbReference type="AlphaFoldDB" id="F4G047"/>
<dbReference type="Proteomes" id="UP000007812">
    <property type="component" value="Chromosome"/>
</dbReference>
<dbReference type="InterPro" id="IPR059062">
    <property type="entry name" value="Gins15_C"/>
</dbReference>
<dbReference type="KEGG" id="mcn:Mcup_0438"/>
<name>F4G047_METCR</name>
<sequence length="87" mass="9801">MKAVENKEMRGSFDSWQNDVISIMRETYVKYITGSYVSKEGKILCEVKSKLILNGKTFNEGDYVMVGLNKALALRLAGYVKPCEVNS</sequence>
<evidence type="ECO:0000313" key="2">
    <source>
        <dbReference type="EMBL" id="AEB94546.1"/>
    </source>
</evidence>
<feature type="domain" description="Gins15 C-terminal" evidence="1">
    <location>
        <begin position="34"/>
        <end position="84"/>
    </location>
</feature>
<dbReference type="PATRIC" id="fig|1006006.8.peg.441"/>
<dbReference type="GeneID" id="10492632"/>
<proteinExistence type="predicted"/>
<evidence type="ECO:0000313" key="3">
    <source>
        <dbReference type="Proteomes" id="UP000007812"/>
    </source>
</evidence>
<dbReference type="RefSeq" id="WP_013737044.1">
    <property type="nucleotide sequence ID" value="NC_015435.1"/>
</dbReference>
<keyword evidence="3" id="KW-1185">Reference proteome</keyword>
<dbReference type="STRING" id="1006006.Mcup_0438"/>
<accession>F4G047</accession>
<reference evidence="2 3" key="1">
    <citation type="journal article" date="2011" name="J. Bacteriol.">
        <title>Complete genome sequence of Metallosphaera cuprina, a metal sulfide-oxidizing archaeon from a hot spring.</title>
        <authorList>
            <person name="Liu L.J."/>
            <person name="You X.Y."/>
            <person name="Zheng H."/>
            <person name="Wang S."/>
            <person name="Jiang C.Y."/>
            <person name="Liu S.J."/>
        </authorList>
    </citation>
    <scope>NUCLEOTIDE SEQUENCE [LARGE SCALE GENOMIC DNA]</scope>
    <source>
        <strain evidence="2 3">Ar-4</strain>
    </source>
</reference>
<organism evidence="2 3">
    <name type="scientific">Metallosphaera cuprina (strain Ar-4)</name>
    <dbReference type="NCBI Taxonomy" id="1006006"/>
    <lineage>
        <taxon>Archaea</taxon>
        <taxon>Thermoproteota</taxon>
        <taxon>Thermoprotei</taxon>
        <taxon>Sulfolobales</taxon>
        <taxon>Sulfolobaceae</taxon>
        <taxon>Metallosphaera</taxon>
    </lineage>
</organism>
<evidence type="ECO:0000259" key="1">
    <source>
        <dbReference type="Pfam" id="PF25865"/>
    </source>
</evidence>
<dbReference type="eggNOG" id="arCOG00551">
    <property type="taxonomic scope" value="Archaea"/>
</dbReference>
<protein>
    <recommendedName>
        <fullName evidence="1">Gins15 C-terminal domain-containing protein</fullName>
    </recommendedName>
</protein>
<dbReference type="EMBL" id="CP002656">
    <property type="protein sequence ID" value="AEB94546.1"/>
    <property type="molecule type" value="Genomic_DNA"/>
</dbReference>